<gene>
    <name evidence="2" type="ORF">R3P38DRAFT_3327244</name>
</gene>
<sequence length="370" mass="42194">MTCTLDVLMHLPRSVFSQRQLDLFIWLLKVSHVDDVPSVKSMQELNASQEMSNPKVRPHLRFYPEDSGKVLGEARQCKRWLEELPAEKTTPMARFGNQDYCIHEPAMLRDGTVCMPFRWFTRSSILFAKFVEQETEVSEHEFMKNLPHLRTDFHLYGWPDPSKIHGATKYLTLTLWSLTDPCVGNAWRVRAQGSRVLAFPIWLYCDDTSGNLSKKWNEHFPRAGWIWAWDCETKELVLLIPAVLALLGDNPMQSEFACHIGMRGKLFCRACWVKESDALGGEADKPQASESHAGLDDVPADSESEGEAPPSSPAGQAESDAESDTSQTKKKRGKRVKETLEQMVDRVKSFMKVRLFTVLRQYSELDSQPL</sequence>
<evidence type="ECO:0000256" key="1">
    <source>
        <dbReference type="SAM" id="MobiDB-lite"/>
    </source>
</evidence>
<accession>A0AAW0A6J8</accession>
<evidence type="ECO:0000313" key="2">
    <source>
        <dbReference type="EMBL" id="KAK7001189.1"/>
    </source>
</evidence>
<comment type="caution">
    <text evidence="2">The sequence shown here is derived from an EMBL/GenBank/DDBJ whole genome shotgun (WGS) entry which is preliminary data.</text>
</comment>
<reference evidence="2 3" key="1">
    <citation type="journal article" date="2024" name="J Genomics">
        <title>Draft genome sequencing and assembly of Favolaschia claudopus CIRM-BRFM 2984 isolated from oak limbs.</title>
        <authorList>
            <person name="Navarro D."/>
            <person name="Drula E."/>
            <person name="Chaduli D."/>
            <person name="Cazenave R."/>
            <person name="Ahrendt S."/>
            <person name="Wang J."/>
            <person name="Lipzen A."/>
            <person name="Daum C."/>
            <person name="Barry K."/>
            <person name="Grigoriev I.V."/>
            <person name="Favel A."/>
            <person name="Rosso M.N."/>
            <person name="Martin F."/>
        </authorList>
    </citation>
    <scope>NUCLEOTIDE SEQUENCE [LARGE SCALE GENOMIC DNA]</scope>
    <source>
        <strain evidence="2 3">CIRM-BRFM 2984</strain>
    </source>
</reference>
<dbReference type="AlphaFoldDB" id="A0AAW0A6J8"/>
<name>A0AAW0A6J8_9AGAR</name>
<feature type="region of interest" description="Disordered" evidence="1">
    <location>
        <begin position="282"/>
        <end position="338"/>
    </location>
</feature>
<keyword evidence="3" id="KW-1185">Reference proteome</keyword>
<dbReference type="EMBL" id="JAWWNJ010000084">
    <property type="protein sequence ID" value="KAK7001189.1"/>
    <property type="molecule type" value="Genomic_DNA"/>
</dbReference>
<proteinExistence type="predicted"/>
<protein>
    <submittedName>
        <fullName evidence="2">Uncharacterized protein</fullName>
    </submittedName>
</protein>
<dbReference type="PANTHER" id="PTHR31912">
    <property type="entry name" value="IP13529P"/>
    <property type="match status" value="1"/>
</dbReference>
<organism evidence="2 3">
    <name type="scientific">Favolaschia claudopus</name>
    <dbReference type="NCBI Taxonomy" id="2862362"/>
    <lineage>
        <taxon>Eukaryota</taxon>
        <taxon>Fungi</taxon>
        <taxon>Dikarya</taxon>
        <taxon>Basidiomycota</taxon>
        <taxon>Agaricomycotina</taxon>
        <taxon>Agaricomycetes</taxon>
        <taxon>Agaricomycetidae</taxon>
        <taxon>Agaricales</taxon>
        <taxon>Marasmiineae</taxon>
        <taxon>Mycenaceae</taxon>
        <taxon>Favolaschia</taxon>
    </lineage>
</organism>
<dbReference type="PANTHER" id="PTHR31912:SF34">
    <property type="entry name" value="NOTOCHORD-RELATED PROTEIN"/>
    <property type="match status" value="1"/>
</dbReference>
<dbReference type="Proteomes" id="UP001362999">
    <property type="component" value="Unassembled WGS sequence"/>
</dbReference>
<evidence type="ECO:0000313" key="3">
    <source>
        <dbReference type="Proteomes" id="UP001362999"/>
    </source>
</evidence>